<protein>
    <submittedName>
        <fullName evidence="2">Uncharacterized protein</fullName>
    </submittedName>
</protein>
<evidence type="ECO:0000313" key="3">
    <source>
        <dbReference type="Proteomes" id="UP000030341"/>
    </source>
</evidence>
<dbReference type="eggNOG" id="ENOG50331FJ">
    <property type="taxonomic scope" value="Bacteria"/>
</dbReference>
<evidence type="ECO:0000313" key="2">
    <source>
        <dbReference type="EMBL" id="AIY67086.1"/>
    </source>
</evidence>
<sequence length="79" mass="8566">MQCVTILQDGTLQASNTTCDFVIVTQEEYLNLGVQGLANLLTELFAFDLAIFGFVSSSLAVAFISFHGLGRVVRAMGKY</sequence>
<dbReference type="Proteomes" id="UP000030341">
    <property type="component" value="Chromosome 2"/>
</dbReference>
<name>A0A0A7ELZ9_9GAMM</name>
<dbReference type="STRING" id="1348114.OM33_18610"/>
<reference evidence="2 3" key="1">
    <citation type="submission" date="2014-11" db="EMBL/GenBank/DDBJ databases">
        <title>Complete Genome Sequence of Pseudoalteromonas sp. Strain OCN003 Isolated from Kaneohe Bay, Oahu, Hawaii.</title>
        <authorList>
            <person name="Beurmann S."/>
            <person name="Videau P."/>
            <person name="Ushijima B."/>
            <person name="Smith A.M."/>
            <person name="Aeby G.S."/>
            <person name="Callahan S.M."/>
            <person name="Belcaid M."/>
        </authorList>
    </citation>
    <scope>NUCLEOTIDE SEQUENCE [LARGE SCALE GENOMIC DNA]</scope>
    <source>
        <strain evidence="2 3">OCN003</strain>
    </source>
</reference>
<keyword evidence="1" id="KW-0812">Transmembrane</keyword>
<gene>
    <name evidence="2" type="ORF">OM33_18610</name>
</gene>
<dbReference type="HOGENOM" id="CLU_2603398_0_0_6"/>
<dbReference type="AlphaFoldDB" id="A0A0A7ELZ9"/>
<keyword evidence="3" id="KW-1185">Reference proteome</keyword>
<feature type="transmembrane region" description="Helical" evidence="1">
    <location>
        <begin position="49"/>
        <end position="69"/>
    </location>
</feature>
<keyword evidence="1" id="KW-0472">Membrane</keyword>
<dbReference type="EMBL" id="CP009889">
    <property type="protein sequence ID" value="AIY67086.1"/>
    <property type="molecule type" value="Genomic_DNA"/>
</dbReference>
<dbReference type="KEGG" id="pseo:OM33_18610"/>
<keyword evidence="1" id="KW-1133">Transmembrane helix</keyword>
<proteinExistence type="predicted"/>
<organism evidence="2 3">
    <name type="scientific">Pseudoalteromonas piratica</name>
    <dbReference type="NCBI Taxonomy" id="1348114"/>
    <lineage>
        <taxon>Bacteria</taxon>
        <taxon>Pseudomonadati</taxon>
        <taxon>Pseudomonadota</taxon>
        <taxon>Gammaproteobacteria</taxon>
        <taxon>Alteromonadales</taxon>
        <taxon>Pseudoalteromonadaceae</taxon>
        <taxon>Pseudoalteromonas</taxon>
    </lineage>
</organism>
<evidence type="ECO:0000256" key="1">
    <source>
        <dbReference type="SAM" id="Phobius"/>
    </source>
</evidence>
<dbReference type="RefSeq" id="WP_040135856.1">
    <property type="nucleotide sequence ID" value="NZ_CP009889.1"/>
</dbReference>
<accession>A0A0A7ELZ9</accession>